<dbReference type="PANTHER" id="PTHR13743">
    <property type="entry name" value="BEIGE/BEACH-RELATED"/>
    <property type="match status" value="1"/>
</dbReference>
<sequence>MLTYLRQPIIISRPPAFRLISSLASSSEDSSGRQSPADVPPTLLDMELKREEQCLHARQILNFLEGFKDDVDYNKFGCGYSLLVRYVIGSYSDEIGNDAMALLSAKFAAFSNRLEALVSDDIFMGEDFVRKCDVVEQFQAEITATKQHLFQIKVRRRDPDSSGSSEPVSLAVPDLQLLYRMYYGHTLDLHTELDLLIHMMKVSFTASYASNKYGYIMPVIQFCTASRMPVINLLDGDPAHNLKLLQNWCSLVKVVLTGAFVCFQKIASSGNLENGNELIEFGLEHCAQLLSIHSTLNAVASSTDYYGLREALDTIKSTLVFAILRGVISMFCVAKTHHPTALPTEYILRQRIHDISKLAIPAISPTGVLDMVRSVFALVTPSRKSDAHIRESCEINVLFDFFLDCSVNLRQDSSNWPEFLRLCQSKMPLGFCSCIPSRQLFNSLYVPTIDHSSLKSFKAMFNRHFRVKHRETTVDGTGRSMFVELRRWLDDSDCEPFEFLKIVSLVFHVLNDDEQRLSIQLFTDFYNGESISASTRFAILQFFLASDDPATLADFATTIVMPNFNAHFMDDDLGPLFRNLLYQCIMHSDSQEISNDLLQLINIAFNAQLENALQDIPTFTSRSTLPSYHEIMTLMDLNYVPLSKNVINAALRDDYLTKCERLATTGFDLLSDGFNTDISAKSRLARLTAAAVKAVSTDSDQFLRLRDYFVPKGDMETVASTVMLANALLREASEWRHLFGEPVTISRHYDSDDEVSTSESRPSTTRSDLTTRDPEFIVDEDVLLLAVKLATFGITKATSFSDVDEIKLREYLVLLRPNAFVNCDAFEKIINHLFACLDHFPAMTTPPSNALSGKFITKTAEFVAYCPRPHLLVKFLPGAFLGSEALTNTAIALETMLKERPLEPMVTLRMPQKALNLSENPDSKHIPSKVEPSAAATFTLDPAHEINLNTGLTISFWMAIDQLEDPRRHAKKHVHIATIGTPVVNAQLFVATTTGTLTIRYNVNGQTIEKVSKRKLFGGRKGRWQFISLGLATSGNNLLSKYILGRHFELKLELPPLPPNASKTTFELCFGAVSDPAENGFAYSLSTMFAFKSLLSVQCAIAARSLGCESQCLMECRASELYTNFTSLMNRAFIIKKTPPLLEVWSNPKSYVSRIQRSAILVVQAGSAHCYGLSILQPGMDAEVQKSLGESVLYLTMYKEFPIQWQAEIQSQKIATLDTGFRAIGSGKLFLFLYALSVDKAYSPAAQCAALRVLFAALRRSPSLYGEFIASQGIHVLTQILNTTTAHFDDAIFDELCKFIFSELEPEREYPELLTVSFYTVILEPELLKTLISTTDLWKGKFFKYWERLIQLCASSLDNCKALFCEFNSQILAKVGFLMPLLHSLLDMQQNPHVFSAKFATCGFEKYAKLGDPLTLASKSIVASICVIVSELVPSPYHCPPVTCLWKYILLSHPAQDVYLDYNFKGHSEWIRPAEIEQPPSAPDPGTETQSSLLSAYFEKVLMNFDKDKIAEIW</sequence>
<feature type="region of interest" description="Disordered" evidence="1">
    <location>
        <begin position="750"/>
        <end position="769"/>
    </location>
</feature>
<name>A0A7E4ULQ9_PANRE</name>
<reference evidence="2" key="1">
    <citation type="journal article" date="2013" name="Genetics">
        <title>The draft genome and transcriptome of Panagrellus redivivus are shaped by the harsh demands of a free-living lifestyle.</title>
        <authorList>
            <person name="Srinivasan J."/>
            <person name="Dillman A.R."/>
            <person name="Macchietto M.G."/>
            <person name="Heikkinen L."/>
            <person name="Lakso M."/>
            <person name="Fracchia K.M."/>
            <person name="Antoshechkin I."/>
            <person name="Mortazavi A."/>
            <person name="Wong G."/>
            <person name="Sternberg P.W."/>
        </authorList>
    </citation>
    <scope>NUCLEOTIDE SEQUENCE [LARGE SCALE GENOMIC DNA]</scope>
    <source>
        <strain evidence="2">MT8872</strain>
    </source>
</reference>
<evidence type="ECO:0000256" key="1">
    <source>
        <dbReference type="SAM" id="MobiDB-lite"/>
    </source>
</evidence>
<evidence type="ECO:0000313" key="3">
    <source>
        <dbReference type="WBParaSite" id="Pan_g10278.t1"/>
    </source>
</evidence>
<dbReference type="PANTHER" id="PTHR13743:SF123">
    <property type="entry name" value="PROTEIN FAN"/>
    <property type="match status" value="1"/>
</dbReference>
<keyword evidence="2" id="KW-1185">Reference proteome</keyword>
<feature type="compositionally biased region" description="Low complexity" evidence="1">
    <location>
        <begin position="757"/>
        <end position="767"/>
    </location>
</feature>
<accession>A0A7E4ULQ9</accession>
<proteinExistence type="predicted"/>
<evidence type="ECO:0000313" key="2">
    <source>
        <dbReference type="Proteomes" id="UP000492821"/>
    </source>
</evidence>
<reference evidence="3" key="2">
    <citation type="submission" date="2020-10" db="UniProtKB">
        <authorList>
            <consortium name="WormBaseParasite"/>
        </authorList>
    </citation>
    <scope>IDENTIFICATION</scope>
</reference>
<protein>
    <submittedName>
        <fullName evidence="3">SEC7 domain-containing protein</fullName>
    </submittedName>
</protein>
<dbReference type="InterPro" id="IPR050865">
    <property type="entry name" value="BEACH_Domain"/>
</dbReference>
<dbReference type="WBParaSite" id="Pan_g10278.t1">
    <property type="protein sequence ID" value="Pan_g10278.t1"/>
    <property type="gene ID" value="Pan_g10278"/>
</dbReference>
<dbReference type="Proteomes" id="UP000492821">
    <property type="component" value="Unassembled WGS sequence"/>
</dbReference>
<organism evidence="2 3">
    <name type="scientific">Panagrellus redivivus</name>
    <name type="common">Microworm</name>
    <dbReference type="NCBI Taxonomy" id="6233"/>
    <lineage>
        <taxon>Eukaryota</taxon>
        <taxon>Metazoa</taxon>
        <taxon>Ecdysozoa</taxon>
        <taxon>Nematoda</taxon>
        <taxon>Chromadorea</taxon>
        <taxon>Rhabditida</taxon>
        <taxon>Tylenchina</taxon>
        <taxon>Panagrolaimomorpha</taxon>
        <taxon>Panagrolaimoidea</taxon>
        <taxon>Panagrolaimidae</taxon>
        <taxon>Panagrellus</taxon>
    </lineage>
</organism>